<dbReference type="Pfam" id="PF02805">
    <property type="entry name" value="Ada_Zn_binding"/>
    <property type="match status" value="1"/>
</dbReference>
<dbReference type="Gene3D" id="3.40.10.10">
    <property type="entry name" value="DNA Methylphosphotriester Repair Domain"/>
    <property type="match status" value="1"/>
</dbReference>
<evidence type="ECO:0000256" key="4">
    <source>
        <dbReference type="ARBA" id="ARBA00023159"/>
    </source>
</evidence>
<evidence type="ECO:0000259" key="7">
    <source>
        <dbReference type="Pfam" id="PF00165"/>
    </source>
</evidence>
<dbReference type="GO" id="GO:0043565">
    <property type="term" value="F:sequence-specific DNA binding"/>
    <property type="evidence" value="ECO:0007669"/>
    <property type="project" value="InterPro"/>
</dbReference>
<evidence type="ECO:0000259" key="8">
    <source>
        <dbReference type="Pfam" id="PF02805"/>
    </source>
</evidence>
<keyword evidence="4" id="KW-0010">Activator</keyword>
<dbReference type="OrthoDB" id="2447880at2759"/>
<protein>
    <recommendedName>
        <fullName evidence="11">HTH araC/xylS-type domain-containing protein</fullName>
    </recommendedName>
</protein>
<dbReference type="InterPro" id="IPR004026">
    <property type="entry name" value="Ada_DNA_repair_Zn-bd"/>
</dbReference>
<dbReference type="GO" id="GO:0006281">
    <property type="term" value="P:DNA repair"/>
    <property type="evidence" value="ECO:0007669"/>
    <property type="project" value="InterPro"/>
</dbReference>
<dbReference type="GO" id="GO:0008270">
    <property type="term" value="F:zinc ion binding"/>
    <property type="evidence" value="ECO:0007669"/>
    <property type="project" value="InterPro"/>
</dbReference>
<evidence type="ECO:0000256" key="2">
    <source>
        <dbReference type="ARBA" id="ARBA00022603"/>
    </source>
</evidence>
<dbReference type="SUPFAM" id="SSF46689">
    <property type="entry name" value="Homeodomain-like"/>
    <property type="match status" value="1"/>
</dbReference>
<accession>A0A1L9T738</accession>
<sequence>MSTQPQCNQPQPVAYQTTASRWHALTHRSPPSHSSFLYGVKSTKIYCRPTCSARLARRANVVFYDNAAQARDDGFRPCLRCQPDNPRFMGEAEDLVLRSLVVVHRWGDGRRRGGAGVGERKGERIGLADVAGEVGVSASYLARVFKRTMGVTLGAYVDEFERGEKGEGEDDRDEDDDDNGEVHLTQPAWDKGDKGMVVKVPVVRGEDSSLSGDNLEGKPASDAALESGFELDERLITEEILDGKV</sequence>
<dbReference type="InterPro" id="IPR018060">
    <property type="entry name" value="HTH_AraC"/>
</dbReference>
<feature type="compositionally biased region" description="Acidic residues" evidence="6">
    <location>
        <begin position="167"/>
        <end position="179"/>
    </location>
</feature>
<evidence type="ECO:0008006" key="11">
    <source>
        <dbReference type="Google" id="ProtNLM"/>
    </source>
</evidence>
<dbReference type="RefSeq" id="XP_040699034.1">
    <property type="nucleotide sequence ID" value="XM_040847013.1"/>
</dbReference>
<dbReference type="Proteomes" id="UP000184356">
    <property type="component" value="Unassembled WGS sequence"/>
</dbReference>
<keyword evidence="2" id="KW-0489">Methyltransferase</keyword>
<name>A0A1L9T738_9EURO</name>
<dbReference type="EMBL" id="KV878593">
    <property type="protein sequence ID" value="OJJ55228.1"/>
    <property type="molecule type" value="Genomic_DNA"/>
</dbReference>
<comment type="cofactor">
    <cofactor evidence="1">
        <name>Zn(2+)</name>
        <dbReference type="ChEBI" id="CHEBI:29105"/>
    </cofactor>
</comment>
<evidence type="ECO:0000256" key="6">
    <source>
        <dbReference type="SAM" id="MobiDB-lite"/>
    </source>
</evidence>
<dbReference type="GO" id="GO:0003700">
    <property type="term" value="F:DNA-binding transcription factor activity"/>
    <property type="evidence" value="ECO:0007669"/>
    <property type="project" value="InterPro"/>
</dbReference>
<keyword evidence="5" id="KW-0804">Transcription</keyword>
<dbReference type="AlphaFoldDB" id="A0A1L9T738"/>
<keyword evidence="3" id="KW-0805">Transcription regulation</keyword>
<evidence type="ECO:0000256" key="5">
    <source>
        <dbReference type="ARBA" id="ARBA00023163"/>
    </source>
</evidence>
<dbReference type="GeneID" id="63763086"/>
<evidence type="ECO:0000313" key="10">
    <source>
        <dbReference type="Proteomes" id="UP000184356"/>
    </source>
</evidence>
<feature type="domain" description="Ada DNA repair metal-binding" evidence="8">
    <location>
        <begin position="20"/>
        <end position="84"/>
    </location>
</feature>
<dbReference type="InterPro" id="IPR035451">
    <property type="entry name" value="Ada-like_dom_sf"/>
</dbReference>
<gene>
    <name evidence="9" type="ORF">ASPSYDRAFT_453114</name>
</gene>
<keyword evidence="2" id="KW-0808">Transferase</keyword>
<dbReference type="SUPFAM" id="SSF57884">
    <property type="entry name" value="Ada DNA repair protein, N-terminal domain (N-Ada 10)"/>
    <property type="match status" value="1"/>
</dbReference>
<reference evidence="10" key="1">
    <citation type="journal article" date="2017" name="Genome Biol.">
        <title>Comparative genomics reveals high biological diversity and specific adaptations in the industrially and medically important fungal genus Aspergillus.</title>
        <authorList>
            <person name="de Vries R.P."/>
            <person name="Riley R."/>
            <person name="Wiebenga A."/>
            <person name="Aguilar-Osorio G."/>
            <person name="Amillis S."/>
            <person name="Uchima C.A."/>
            <person name="Anderluh G."/>
            <person name="Asadollahi M."/>
            <person name="Askin M."/>
            <person name="Barry K."/>
            <person name="Battaglia E."/>
            <person name="Bayram O."/>
            <person name="Benocci T."/>
            <person name="Braus-Stromeyer S.A."/>
            <person name="Caldana C."/>
            <person name="Canovas D."/>
            <person name="Cerqueira G.C."/>
            <person name="Chen F."/>
            <person name="Chen W."/>
            <person name="Choi C."/>
            <person name="Clum A."/>
            <person name="Dos Santos R.A."/>
            <person name="Damasio A.R."/>
            <person name="Diallinas G."/>
            <person name="Emri T."/>
            <person name="Fekete E."/>
            <person name="Flipphi M."/>
            <person name="Freyberg S."/>
            <person name="Gallo A."/>
            <person name="Gournas C."/>
            <person name="Habgood R."/>
            <person name="Hainaut M."/>
            <person name="Harispe M.L."/>
            <person name="Henrissat B."/>
            <person name="Hilden K.S."/>
            <person name="Hope R."/>
            <person name="Hossain A."/>
            <person name="Karabika E."/>
            <person name="Karaffa L."/>
            <person name="Karanyi Z."/>
            <person name="Krasevec N."/>
            <person name="Kuo A."/>
            <person name="Kusch H."/>
            <person name="LaButti K."/>
            <person name="Lagendijk E.L."/>
            <person name="Lapidus A."/>
            <person name="Levasseur A."/>
            <person name="Lindquist E."/>
            <person name="Lipzen A."/>
            <person name="Logrieco A.F."/>
            <person name="MacCabe A."/>
            <person name="Maekelae M.R."/>
            <person name="Malavazi I."/>
            <person name="Melin P."/>
            <person name="Meyer V."/>
            <person name="Mielnichuk N."/>
            <person name="Miskei M."/>
            <person name="Molnar A.P."/>
            <person name="Mule G."/>
            <person name="Ngan C.Y."/>
            <person name="Orejas M."/>
            <person name="Orosz E."/>
            <person name="Ouedraogo J.P."/>
            <person name="Overkamp K.M."/>
            <person name="Park H.-S."/>
            <person name="Perrone G."/>
            <person name="Piumi F."/>
            <person name="Punt P.J."/>
            <person name="Ram A.F."/>
            <person name="Ramon A."/>
            <person name="Rauscher S."/>
            <person name="Record E."/>
            <person name="Riano-Pachon D.M."/>
            <person name="Robert V."/>
            <person name="Roehrig J."/>
            <person name="Ruller R."/>
            <person name="Salamov A."/>
            <person name="Salih N.S."/>
            <person name="Samson R.A."/>
            <person name="Sandor E."/>
            <person name="Sanguinetti M."/>
            <person name="Schuetze T."/>
            <person name="Sepcic K."/>
            <person name="Shelest E."/>
            <person name="Sherlock G."/>
            <person name="Sophianopoulou V."/>
            <person name="Squina F.M."/>
            <person name="Sun H."/>
            <person name="Susca A."/>
            <person name="Todd R.B."/>
            <person name="Tsang A."/>
            <person name="Unkles S.E."/>
            <person name="van de Wiele N."/>
            <person name="van Rossen-Uffink D."/>
            <person name="Oliveira J.V."/>
            <person name="Vesth T.C."/>
            <person name="Visser J."/>
            <person name="Yu J.-H."/>
            <person name="Zhou M."/>
            <person name="Andersen M.R."/>
            <person name="Archer D.B."/>
            <person name="Baker S.E."/>
            <person name="Benoit I."/>
            <person name="Brakhage A.A."/>
            <person name="Braus G.H."/>
            <person name="Fischer R."/>
            <person name="Frisvad J.C."/>
            <person name="Goldman G.H."/>
            <person name="Houbraken J."/>
            <person name="Oakley B."/>
            <person name="Pocsi I."/>
            <person name="Scazzocchio C."/>
            <person name="Seiboth B."/>
            <person name="vanKuyk P.A."/>
            <person name="Wortman J."/>
            <person name="Dyer P.S."/>
            <person name="Grigoriev I.V."/>
        </authorList>
    </citation>
    <scope>NUCLEOTIDE SEQUENCE [LARGE SCALE GENOMIC DNA]</scope>
    <source>
        <strain evidence="10">CBS 593.65</strain>
    </source>
</reference>
<keyword evidence="10" id="KW-1185">Reference proteome</keyword>
<dbReference type="VEuPathDB" id="FungiDB:ASPSYDRAFT_453114"/>
<feature type="region of interest" description="Disordered" evidence="6">
    <location>
        <begin position="162"/>
        <end position="192"/>
    </location>
</feature>
<evidence type="ECO:0000256" key="3">
    <source>
        <dbReference type="ARBA" id="ARBA00023015"/>
    </source>
</evidence>
<proteinExistence type="predicted"/>
<organism evidence="9 10">
    <name type="scientific">Aspergillus sydowii CBS 593.65</name>
    <dbReference type="NCBI Taxonomy" id="1036612"/>
    <lineage>
        <taxon>Eukaryota</taxon>
        <taxon>Fungi</taxon>
        <taxon>Dikarya</taxon>
        <taxon>Ascomycota</taxon>
        <taxon>Pezizomycotina</taxon>
        <taxon>Eurotiomycetes</taxon>
        <taxon>Eurotiomycetidae</taxon>
        <taxon>Eurotiales</taxon>
        <taxon>Aspergillaceae</taxon>
        <taxon>Aspergillus</taxon>
        <taxon>Aspergillus subgen. Nidulantes</taxon>
    </lineage>
</organism>
<feature type="domain" description="HTH araC/xylS-type" evidence="7">
    <location>
        <begin position="127"/>
        <end position="156"/>
    </location>
</feature>
<dbReference type="Gene3D" id="1.10.10.60">
    <property type="entry name" value="Homeodomain-like"/>
    <property type="match status" value="1"/>
</dbReference>
<evidence type="ECO:0000256" key="1">
    <source>
        <dbReference type="ARBA" id="ARBA00001947"/>
    </source>
</evidence>
<evidence type="ECO:0000313" key="9">
    <source>
        <dbReference type="EMBL" id="OJJ55228.1"/>
    </source>
</evidence>
<dbReference type="GO" id="GO:0008168">
    <property type="term" value="F:methyltransferase activity"/>
    <property type="evidence" value="ECO:0007669"/>
    <property type="project" value="UniProtKB-KW"/>
</dbReference>
<dbReference type="GO" id="GO:0032259">
    <property type="term" value="P:methylation"/>
    <property type="evidence" value="ECO:0007669"/>
    <property type="project" value="UniProtKB-KW"/>
</dbReference>
<dbReference type="STRING" id="1036612.A0A1L9T738"/>
<dbReference type="InterPro" id="IPR009057">
    <property type="entry name" value="Homeodomain-like_sf"/>
</dbReference>
<dbReference type="Pfam" id="PF00165">
    <property type="entry name" value="HTH_AraC"/>
    <property type="match status" value="1"/>
</dbReference>